<sequence>MTSCCFNVTADLLARKFSLHSFDIYPKRKYSFGKFGMAQTCTLGDVMRTRNDSDNALSACIFCPRPIGPDDARVLIYIPKNPPGHQVARSHVTCCEQHPLQYLNLMKRVLGLVDSHSFVRQKRARFMLLEVFGREQTKN</sequence>
<comment type="caution">
    <text evidence="1">The sequence shown here is derived from an EMBL/GenBank/DDBJ whole genome shotgun (WGS) entry which is preliminary data.</text>
</comment>
<dbReference type="AlphaFoldDB" id="A0A1F6EWA2"/>
<reference evidence="1 2" key="1">
    <citation type="journal article" date="2016" name="Nat. Commun.">
        <title>Thousands of microbial genomes shed light on interconnected biogeochemical processes in an aquifer system.</title>
        <authorList>
            <person name="Anantharaman K."/>
            <person name="Brown C.T."/>
            <person name="Hug L.A."/>
            <person name="Sharon I."/>
            <person name="Castelle C.J."/>
            <person name="Probst A.J."/>
            <person name="Thomas B.C."/>
            <person name="Singh A."/>
            <person name="Wilkins M.J."/>
            <person name="Karaoz U."/>
            <person name="Brodie E.L."/>
            <person name="Williams K.H."/>
            <person name="Hubbard S.S."/>
            <person name="Banfield J.F."/>
        </authorList>
    </citation>
    <scope>NUCLEOTIDE SEQUENCE [LARGE SCALE GENOMIC DNA]</scope>
</reference>
<accession>A0A1F6EWA2</accession>
<protein>
    <submittedName>
        <fullName evidence="1">Uncharacterized protein</fullName>
    </submittedName>
</protein>
<evidence type="ECO:0000313" key="1">
    <source>
        <dbReference type="EMBL" id="OGG77897.1"/>
    </source>
</evidence>
<proteinExistence type="predicted"/>
<gene>
    <name evidence="1" type="ORF">A3A36_02370</name>
</gene>
<organism evidence="1 2">
    <name type="scientific">Candidatus Kaiserbacteria bacterium RIFCSPLOWO2_01_FULL_52_12b</name>
    <dbReference type="NCBI Taxonomy" id="1798509"/>
    <lineage>
        <taxon>Bacteria</taxon>
        <taxon>Candidatus Kaiseribacteriota</taxon>
    </lineage>
</organism>
<dbReference type="Proteomes" id="UP000178811">
    <property type="component" value="Unassembled WGS sequence"/>
</dbReference>
<dbReference type="EMBL" id="MFLW01000028">
    <property type="protein sequence ID" value="OGG77897.1"/>
    <property type="molecule type" value="Genomic_DNA"/>
</dbReference>
<evidence type="ECO:0000313" key="2">
    <source>
        <dbReference type="Proteomes" id="UP000178811"/>
    </source>
</evidence>
<name>A0A1F6EWA2_9BACT</name>